<dbReference type="InterPro" id="IPR053772">
    <property type="entry name" value="At1g61320/At1g61330-like"/>
</dbReference>
<dbReference type="InterPro" id="IPR036047">
    <property type="entry name" value="F-box-like_dom_sf"/>
</dbReference>
<dbReference type="PANTHER" id="PTHR34145">
    <property type="entry name" value="OS02G0105600 PROTEIN"/>
    <property type="match status" value="1"/>
</dbReference>
<organism evidence="3 4">
    <name type="scientific">Paspalum notatum var. saurae</name>
    <dbReference type="NCBI Taxonomy" id="547442"/>
    <lineage>
        <taxon>Eukaryota</taxon>
        <taxon>Viridiplantae</taxon>
        <taxon>Streptophyta</taxon>
        <taxon>Embryophyta</taxon>
        <taxon>Tracheophyta</taxon>
        <taxon>Spermatophyta</taxon>
        <taxon>Magnoliopsida</taxon>
        <taxon>Liliopsida</taxon>
        <taxon>Poales</taxon>
        <taxon>Poaceae</taxon>
        <taxon>PACMAD clade</taxon>
        <taxon>Panicoideae</taxon>
        <taxon>Andropogonodae</taxon>
        <taxon>Paspaleae</taxon>
        <taxon>Paspalinae</taxon>
        <taxon>Paspalum</taxon>
    </lineage>
</organism>
<proteinExistence type="predicted"/>
<dbReference type="Proteomes" id="UP001341281">
    <property type="component" value="Chromosome 02"/>
</dbReference>
<dbReference type="Pfam" id="PF23622">
    <property type="entry name" value="LRR_At1g61320_AtMIF1"/>
    <property type="match status" value="1"/>
</dbReference>
<feature type="domain" description="F-box" evidence="1">
    <location>
        <begin position="49"/>
        <end position="82"/>
    </location>
</feature>
<dbReference type="EMBL" id="CP144746">
    <property type="protein sequence ID" value="WVZ59346.1"/>
    <property type="molecule type" value="Genomic_DNA"/>
</dbReference>
<dbReference type="Gene3D" id="3.80.10.10">
    <property type="entry name" value="Ribonuclease Inhibitor"/>
    <property type="match status" value="1"/>
</dbReference>
<name>A0AAQ3WEW9_PASNO</name>
<evidence type="ECO:0008006" key="5">
    <source>
        <dbReference type="Google" id="ProtNLM"/>
    </source>
</evidence>
<evidence type="ECO:0000313" key="3">
    <source>
        <dbReference type="EMBL" id="WVZ59346.1"/>
    </source>
</evidence>
<accession>A0AAQ3WEW9</accession>
<feature type="domain" description="At1g61320/AtMIF1 LRR" evidence="2">
    <location>
        <begin position="119"/>
        <end position="524"/>
    </location>
</feature>
<gene>
    <name evidence="3" type="ORF">U9M48_009500</name>
</gene>
<sequence>MEIQTFACSWQPAAPATRDGTDGWPYSDQPRQPADIISQGACSTIPYDELPEDVLQHIHSFVRMQDAARAACVSRTFLHLWRCYPNLAFNEETLAVSRQPLLESEDDRSKYVFSKAQQVLEKHSGIGVKTLKINLSTCSMEDIDSSLLDGWLRVFIKPGLSELAVSLPECRSSVPEYIFPYSLLSHGSNSGTIRSLCLASCALHPTQCPRLLGCSMSLSKVCLRRVGITGDELWLFLSSCLALESLDLSNCDMIASLKIPCVLRKLRIVRVLLCKALGTIDNYAPKLSTFAYDGKPLLRLTLGDKLETKELDMHTTRMRHMIQYAATNLPTVAPNLETLVLTTDHEKLKAPVMTDKFQHLKHLAICLGKTGGICAGHDLFSLAFFLDACVALETFILRIEDLFGWNTQYYLYPGTPYGDLSQEIPEFRHGGLGKLRKVTITGFCSAKSLVELTCHILETAAPSLQRLVLDTSPGYDRKRSSSDRCRPMFVEARWDAERALANVRRYVEPKVPTGVELKVLGPCSRCHTIERCLAMEIESLGLEPVVKDVEEFRQKAPLKFLQIQEDGTLGYVIKQPRG</sequence>
<dbReference type="InterPro" id="IPR032675">
    <property type="entry name" value="LRR_dom_sf"/>
</dbReference>
<reference evidence="3 4" key="1">
    <citation type="submission" date="2024-02" db="EMBL/GenBank/DDBJ databases">
        <title>High-quality chromosome-scale genome assembly of Pensacola bahiagrass (Paspalum notatum Flugge var. saurae).</title>
        <authorList>
            <person name="Vega J.M."/>
            <person name="Podio M."/>
            <person name="Orjuela J."/>
            <person name="Siena L.A."/>
            <person name="Pessino S.C."/>
            <person name="Combes M.C."/>
            <person name="Mariac C."/>
            <person name="Albertini E."/>
            <person name="Pupilli F."/>
            <person name="Ortiz J.P.A."/>
            <person name="Leblanc O."/>
        </authorList>
    </citation>
    <scope>NUCLEOTIDE SEQUENCE [LARGE SCALE GENOMIC DNA]</scope>
    <source>
        <strain evidence="3">R1</strain>
        <tissue evidence="3">Leaf</tissue>
    </source>
</reference>
<protein>
    <recommendedName>
        <fullName evidence="5">F-box domain-containing protein</fullName>
    </recommendedName>
</protein>
<evidence type="ECO:0000313" key="4">
    <source>
        <dbReference type="Proteomes" id="UP001341281"/>
    </source>
</evidence>
<dbReference type="SUPFAM" id="SSF81383">
    <property type="entry name" value="F-box domain"/>
    <property type="match status" value="1"/>
</dbReference>
<keyword evidence="4" id="KW-1185">Reference proteome</keyword>
<dbReference type="InterPro" id="IPR001810">
    <property type="entry name" value="F-box_dom"/>
</dbReference>
<dbReference type="Pfam" id="PF00646">
    <property type="entry name" value="F-box"/>
    <property type="match status" value="1"/>
</dbReference>
<evidence type="ECO:0000259" key="2">
    <source>
        <dbReference type="Pfam" id="PF23622"/>
    </source>
</evidence>
<dbReference type="InterPro" id="IPR055357">
    <property type="entry name" value="LRR_At1g61320_AtMIF1"/>
</dbReference>
<dbReference type="PANTHER" id="PTHR34145:SF58">
    <property type="entry name" value="OS10G0384600 PROTEIN"/>
    <property type="match status" value="1"/>
</dbReference>
<evidence type="ECO:0000259" key="1">
    <source>
        <dbReference type="Pfam" id="PF00646"/>
    </source>
</evidence>
<dbReference type="SUPFAM" id="SSF52047">
    <property type="entry name" value="RNI-like"/>
    <property type="match status" value="1"/>
</dbReference>
<dbReference type="AlphaFoldDB" id="A0AAQ3WEW9"/>